<dbReference type="InterPro" id="IPR029476">
    <property type="entry name" value="DNase_NucA_NucB"/>
</dbReference>
<accession>A0AAD7HR26</accession>
<protein>
    <recommendedName>
        <fullName evidence="3">Deoxyribonuclease NucA/NucB domain-containing protein</fullName>
    </recommendedName>
</protein>
<feature type="region of interest" description="Disordered" evidence="1">
    <location>
        <begin position="501"/>
        <end position="533"/>
    </location>
</feature>
<evidence type="ECO:0000313" key="4">
    <source>
        <dbReference type="EMBL" id="KAJ7726367.1"/>
    </source>
</evidence>
<evidence type="ECO:0000256" key="1">
    <source>
        <dbReference type="SAM" id="MobiDB-lite"/>
    </source>
</evidence>
<evidence type="ECO:0000259" key="3">
    <source>
        <dbReference type="Pfam" id="PF14040"/>
    </source>
</evidence>
<dbReference type="Pfam" id="PF14040">
    <property type="entry name" value="DNase_NucA_NucB"/>
    <property type="match status" value="1"/>
</dbReference>
<feature type="signal peptide" evidence="2">
    <location>
        <begin position="1"/>
        <end position="28"/>
    </location>
</feature>
<feature type="chain" id="PRO_5041907424" description="Deoxyribonuclease NucA/NucB domain-containing protein" evidence="2">
    <location>
        <begin position="29"/>
        <end position="560"/>
    </location>
</feature>
<dbReference type="AlphaFoldDB" id="A0AAD7HR26"/>
<keyword evidence="2" id="KW-0732">Signal</keyword>
<feature type="domain" description="Deoxyribonuclease NucA/NucB" evidence="3">
    <location>
        <begin position="219"/>
        <end position="326"/>
    </location>
</feature>
<feature type="compositionally biased region" description="Low complexity" evidence="1">
    <location>
        <begin position="510"/>
        <end position="530"/>
    </location>
</feature>
<evidence type="ECO:0000256" key="2">
    <source>
        <dbReference type="SAM" id="SignalP"/>
    </source>
</evidence>
<organism evidence="4 5">
    <name type="scientific">Mycena metata</name>
    <dbReference type="NCBI Taxonomy" id="1033252"/>
    <lineage>
        <taxon>Eukaryota</taxon>
        <taxon>Fungi</taxon>
        <taxon>Dikarya</taxon>
        <taxon>Basidiomycota</taxon>
        <taxon>Agaricomycotina</taxon>
        <taxon>Agaricomycetes</taxon>
        <taxon>Agaricomycetidae</taxon>
        <taxon>Agaricales</taxon>
        <taxon>Marasmiineae</taxon>
        <taxon>Mycenaceae</taxon>
        <taxon>Mycena</taxon>
    </lineage>
</organism>
<dbReference type="Proteomes" id="UP001215598">
    <property type="component" value="Unassembled WGS sequence"/>
</dbReference>
<gene>
    <name evidence="4" type="ORF">B0H16DRAFT_1592685</name>
</gene>
<dbReference type="EMBL" id="JARKIB010000187">
    <property type="protein sequence ID" value="KAJ7726367.1"/>
    <property type="molecule type" value="Genomic_DNA"/>
</dbReference>
<evidence type="ECO:0000313" key="5">
    <source>
        <dbReference type="Proteomes" id="UP001215598"/>
    </source>
</evidence>
<comment type="caution">
    <text evidence="4">The sequence shown here is derived from an EMBL/GenBank/DDBJ whole genome shotgun (WGS) entry which is preliminary data.</text>
</comment>
<keyword evidence="5" id="KW-1185">Reference proteome</keyword>
<sequence>MHRTHLSIGDISILLILSLIHTPCHTTAYDPRTLASKFAFDFESLTNFMPGNSSLPKASSARGVIESLLVPSHQRLNKKQEEECSVGDFQCSDPYCCPIGSQCCGLPPTACCSNPLWCPGIEEFPCCREPSNTCGGRACCEAESVCCDASPVGCCAASAVCCQSTTNPCCPTGERCCGDSCCPSGTFCERNECIDEALENNVIRFEYDEKKNGNLLRSMCNGLRGKNTQKLTYSGPADTKSLKKAKAKKRLNAGCKRGLCKQAKFNNNNPALNACDEYPPASSDEGGGTTVFQVVTCIPSLQNNYQGGIMSGVQRKLSKGDNFVISVDCDKVLGSINTSPRDVAVEEESPPTSGHDDQLSDLVAQLETQKTTSEANNGTVLGFISAKEMGRNSTAYGYYIAPFGDLWAGAYAATIYCASDSSFGGFMIDNDGDNITDSAGGADNTIFTIPPLTAGQNATISFMLDYPVGGVGMLIGVHGNATRTGGPFTWNLQGTTWDNVTDDSLDSDDGVASVGASSPATAGGSSSTGATGPGSGSVIVEITPLGMLIELVFVLLSTVM</sequence>
<proteinExistence type="predicted"/>
<reference evidence="4" key="1">
    <citation type="submission" date="2023-03" db="EMBL/GenBank/DDBJ databases">
        <title>Massive genome expansion in bonnet fungi (Mycena s.s.) driven by repeated elements and novel gene families across ecological guilds.</title>
        <authorList>
            <consortium name="Lawrence Berkeley National Laboratory"/>
            <person name="Harder C.B."/>
            <person name="Miyauchi S."/>
            <person name="Viragh M."/>
            <person name="Kuo A."/>
            <person name="Thoen E."/>
            <person name="Andreopoulos B."/>
            <person name="Lu D."/>
            <person name="Skrede I."/>
            <person name="Drula E."/>
            <person name="Henrissat B."/>
            <person name="Morin E."/>
            <person name="Kohler A."/>
            <person name="Barry K."/>
            <person name="LaButti K."/>
            <person name="Morin E."/>
            <person name="Salamov A."/>
            <person name="Lipzen A."/>
            <person name="Mereny Z."/>
            <person name="Hegedus B."/>
            <person name="Baldrian P."/>
            <person name="Stursova M."/>
            <person name="Weitz H."/>
            <person name="Taylor A."/>
            <person name="Grigoriev I.V."/>
            <person name="Nagy L.G."/>
            <person name="Martin F."/>
            <person name="Kauserud H."/>
        </authorList>
    </citation>
    <scope>NUCLEOTIDE SEQUENCE</scope>
    <source>
        <strain evidence="4">CBHHK182m</strain>
    </source>
</reference>
<name>A0AAD7HR26_9AGAR</name>